<name>A0A8D2M5C0_ZONAL</name>
<evidence type="ECO:0000256" key="11">
    <source>
        <dbReference type="SAM" id="MobiDB-lite"/>
    </source>
</evidence>
<proteinExistence type="inferred from homology"/>
<evidence type="ECO:0000256" key="6">
    <source>
        <dbReference type="ARBA" id="ARBA00022729"/>
    </source>
</evidence>
<keyword evidence="7" id="KW-0677">Repeat</keyword>
<evidence type="ECO:0000256" key="2">
    <source>
        <dbReference type="ARBA" id="ARBA00008475"/>
    </source>
</evidence>
<feature type="compositionally biased region" description="Basic residues" evidence="11">
    <location>
        <begin position="423"/>
        <end position="436"/>
    </location>
</feature>
<evidence type="ECO:0000256" key="4">
    <source>
        <dbReference type="ARBA" id="ARBA00022525"/>
    </source>
</evidence>
<keyword evidence="14" id="KW-1185">Reference proteome</keyword>
<reference evidence="13" key="2">
    <citation type="submission" date="2025-09" db="UniProtKB">
        <authorList>
            <consortium name="Ensembl"/>
        </authorList>
    </citation>
    <scope>IDENTIFICATION</scope>
</reference>
<feature type="compositionally biased region" description="Polar residues" evidence="11">
    <location>
        <begin position="206"/>
        <end position="217"/>
    </location>
</feature>
<keyword evidence="9" id="KW-0379">Hydroxylation</keyword>
<evidence type="ECO:0000256" key="5">
    <source>
        <dbReference type="ARBA" id="ARBA00022530"/>
    </source>
</evidence>
<sequence>GARRSPLPPCLGLWGILTRLSPLAGVPGAIPGGGVPGAGFFPGAAGLFPGAFPGAAFPGAASAAALKAAAKAGECWGGLGRVGSGSPQGCPLGIWASTDSPGARADALTGLPSDLEGPRCGELAKPEPPGAQTTQLPGPCAQYGEPSPGAVSGCPLHPPPRAILSLSPLWHRSSQPQVHPSSQCPQVLALEAWVELVVLVASGSPQVGNTPRSQQSRAWGRAVPGVGRSRAGAQGSLLPAGAVVPGAVQPGLGAAGKPPKIPGAGIPGAFPGGVLPGAGVRFPGVGVLPGVPTGAGVKPKAPGAGAFGGIPGECPISLACPSLPSQASSSQPWSPHTRRCLRASQATPSPVPGCPGAPPSLRDWWQLWRRLQVSICCWFAGLGGFGGQQPGVPLGYPIKAPKLPGKLHSRQSGFTVGAGSPAARRRMHRSPRLRHGARSAPELAVPVLALGQQDRAGGSAMPCLWHPGQLLG</sequence>
<reference evidence="13" key="1">
    <citation type="submission" date="2025-08" db="UniProtKB">
        <authorList>
            <consortium name="Ensembl"/>
        </authorList>
    </citation>
    <scope>IDENTIFICATION</scope>
</reference>
<evidence type="ECO:0000256" key="10">
    <source>
        <dbReference type="ARBA" id="ARBA00031043"/>
    </source>
</evidence>
<dbReference type="PANTHER" id="PTHR24018:SF5">
    <property type="entry name" value="ELASTIN"/>
    <property type="match status" value="1"/>
</dbReference>
<protein>
    <recommendedName>
        <fullName evidence="3">Elastin</fullName>
    </recommendedName>
    <alternativeName>
        <fullName evidence="10">Tropoelastin</fullName>
    </alternativeName>
</protein>
<keyword evidence="5" id="KW-0272">Extracellular matrix</keyword>
<comment type="similarity">
    <text evidence="2">Belongs to the elastin family.</text>
</comment>
<dbReference type="AlphaFoldDB" id="A0A8D2M5C0"/>
<accession>A0A8D2M5C0</accession>
<keyword evidence="6 12" id="KW-0732">Signal</keyword>
<dbReference type="GO" id="GO:0005201">
    <property type="term" value="F:extracellular matrix structural constituent"/>
    <property type="evidence" value="ECO:0007669"/>
    <property type="project" value="InterPro"/>
</dbReference>
<dbReference type="PRINTS" id="PR01500">
    <property type="entry name" value="TROPOELASTIN"/>
</dbReference>
<evidence type="ECO:0000256" key="9">
    <source>
        <dbReference type="ARBA" id="ARBA00023278"/>
    </source>
</evidence>
<feature type="chain" id="PRO_5034328463" description="Elastin" evidence="12">
    <location>
        <begin position="26"/>
        <end position="472"/>
    </location>
</feature>
<dbReference type="Proteomes" id="UP000694413">
    <property type="component" value="Unassembled WGS sequence"/>
</dbReference>
<evidence type="ECO:0000256" key="7">
    <source>
        <dbReference type="ARBA" id="ARBA00022737"/>
    </source>
</evidence>
<evidence type="ECO:0000256" key="12">
    <source>
        <dbReference type="SAM" id="SignalP"/>
    </source>
</evidence>
<feature type="signal peptide" evidence="12">
    <location>
        <begin position="1"/>
        <end position="25"/>
    </location>
</feature>
<keyword evidence="8" id="KW-1015">Disulfide bond</keyword>
<evidence type="ECO:0000256" key="1">
    <source>
        <dbReference type="ARBA" id="ARBA00004498"/>
    </source>
</evidence>
<evidence type="ECO:0000256" key="8">
    <source>
        <dbReference type="ARBA" id="ARBA00023157"/>
    </source>
</evidence>
<evidence type="ECO:0000313" key="13">
    <source>
        <dbReference type="Ensembl" id="ENSZALP00000003389.1"/>
    </source>
</evidence>
<comment type="subcellular location">
    <subcellularLocation>
        <location evidence="1">Secreted</location>
        <location evidence="1">Extracellular space</location>
        <location evidence="1">Extracellular matrix</location>
    </subcellularLocation>
</comment>
<evidence type="ECO:0000313" key="14">
    <source>
        <dbReference type="Proteomes" id="UP000694413"/>
    </source>
</evidence>
<dbReference type="InterPro" id="IPR003979">
    <property type="entry name" value="Tropoelastin"/>
</dbReference>
<evidence type="ECO:0000256" key="3">
    <source>
        <dbReference type="ARBA" id="ARBA00014499"/>
    </source>
</evidence>
<dbReference type="PANTHER" id="PTHR24018">
    <property type="entry name" value="ELASTIN"/>
    <property type="match status" value="1"/>
</dbReference>
<feature type="region of interest" description="Disordered" evidence="11">
    <location>
        <begin position="206"/>
        <end position="230"/>
    </location>
</feature>
<feature type="region of interest" description="Disordered" evidence="11">
    <location>
        <begin position="407"/>
        <end position="436"/>
    </location>
</feature>
<dbReference type="Ensembl" id="ENSZALT00000005419.1">
    <property type="protein sequence ID" value="ENSZALP00000003389.1"/>
    <property type="gene ID" value="ENSZALG00000003404.1"/>
</dbReference>
<organism evidence="13 14">
    <name type="scientific">Zonotrichia albicollis</name>
    <name type="common">White-throated sparrow</name>
    <name type="synonym">Fringilla albicollis</name>
    <dbReference type="NCBI Taxonomy" id="44394"/>
    <lineage>
        <taxon>Eukaryota</taxon>
        <taxon>Metazoa</taxon>
        <taxon>Chordata</taxon>
        <taxon>Craniata</taxon>
        <taxon>Vertebrata</taxon>
        <taxon>Euteleostomi</taxon>
        <taxon>Archelosauria</taxon>
        <taxon>Archosauria</taxon>
        <taxon>Dinosauria</taxon>
        <taxon>Saurischia</taxon>
        <taxon>Theropoda</taxon>
        <taxon>Coelurosauria</taxon>
        <taxon>Aves</taxon>
        <taxon>Neognathae</taxon>
        <taxon>Neoaves</taxon>
        <taxon>Telluraves</taxon>
        <taxon>Australaves</taxon>
        <taxon>Passeriformes</taxon>
        <taxon>Passerellidae</taxon>
        <taxon>Zonotrichia</taxon>
    </lineage>
</organism>
<keyword evidence="4" id="KW-0964">Secreted</keyword>